<dbReference type="InterPro" id="IPR000914">
    <property type="entry name" value="SBP_5_dom"/>
</dbReference>
<dbReference type="SUPFAM" id="SSF53850">
    <property type="entry name" value="Periplasmic binding protein-like II"/>
    <property type="match status" value="1"/>
</dbReference>
<dbReference type="Gene3D" id="3.10.105.10">
    <property type="entry name" value="Dipeptide-binding Protein, Domain 3"/>
    <property type="match status" value="1"/>
</dbReference>
<keyword evidence="4" id="KW-0732">Signal</keyword>
<comment type="similarity">
    <text evidence="2">Belongs to the bacterial solute-binding protein 5 family.</text>
</comment>
<evidence type="ECO:0000256" key="5">
    <source>
        <dbReference type="SAM" id="MobiDB-lite"/>
    </source>
</evidence>
<dbReference type="PIRSF" id="PIRSF002741">
    <property type="entry name" value="MppA"/>
    <property type="match status" value="1"/>
</dbReference>
<dbReference type="Pfam" id="PF00496">
    <property type="entry name" value="SBP_bac_5"/>
    <property type="match status" value="1"/>
</dbReference>
<evidence type="ECO:0000313" key="8">
    <source>
        <dbReference type="Proteomes" id="UP000474159"/>
    </source>
</evidence>
<feature type="domain" description="Solute-binding protein family 5" evidence="6">
    <location>
        <begin position="96"/>
        <end position="476"/>
    </location>
</feature>
<evidence type="ECO:0000256" key="3">
    <source>
        <dbReference type="ARBA" id="ARBA00022448"/>
    </source>
</evidence>
<protein>
    <submittedName>
        <fullName evidence="7">Peptide ABC transporter substrate-binding protein</fullName>
    </submittedName>
</protein>
<dbReference type="GO" id="GO:0043190">
    <property type="term" value="C:ATP-binding cassette (ABC) transporter complex"/>
    <property type="evidence" value="ECO:0007669"/>
    <property type="project" value="InterPro"/>
</dbReference>
<evidence type="ECO:0000256" key="1">
    <source>
        <dbReference type="ARBA" id="ARBA00004418"/>
    </source>
</evidence>
<evidence type="ECO:0000256" key="4">
    <source>
        <dbReference type="ARBA" id="ARBA00022729"/>
    </source>
</evidence>
<evidence type="ECO:0000259" key="6">
    <source>
        <dbReference type="Pfam" id="PF00496"/>
    </source>
</evidence>
<feature type="region of interest" description="Disordered" evidence="5">
    <location>
        <begin position="1"/>
        <end position="27"/>
    </location>
</feature>
<reference evidence="7 8" key="1">
    <citation type="submission" date="2019-09" db="EMBL/GenBank/DDBJ databases">
        <title>YIM 48816 draft genome.</title>
        <authorList>
            <person name="Jiang L."/>
        </authorList>
    </citation>
    <scope>NUCLEOTIDE SEQUENCE [LARGE SCALE GENOMIC DNA]</scope>
    <source>
        <strain evidence="7 8">YIM 48816</strain>
    </source>
</reference>
<dbReference type="GO" id="GO:0015833">
    <property type="term" value="P:peptide transport"/>
    <property type="evidence" value="ECO:0007669"/>
    <property type="project" value="TreeGrafter"/>
</dbReference>
<gene>
    <name evidence="7" type="ORF">F6X53_06340</name>
</gene>
<dbReference type="FunFam" id="3.90.76.10:FF:000001">
    <property type="entry name" value="Oligopeptide ABC transporter substrate-binding protein"/>
    <property type="match status" value="1"/>
</dbReference>
<keyword evidence="3" id="KW-0813">Transport</keyword>
<keyword evidence="8" id="KW-1185">Reference proteome</keyword>
<dbReference type="PROSITE" id="PS51318">
    <property type="entry name" value="TAT"/>
    <property type="match status" value="1"/>
</dbReference>
<accession>A0A6L3T1A2</accession>
<dbReference type="PANTHER" id="PTHR30290">
    <property type="entry name" value="PERIPLASMIC BINDING COMPONENT OF ABC TRANSPORTER"/>
    <property type="match status" value="1"/>
</dbReference>
<evidence type="ECO:0000313" key="7">
    <source>
        <dbReference type="EMBL" id="KAB1080315.1"/>
    </source>
</evidence>
<dbReference type="PANTHER" id="PTHR30290:SF10">
    <property type="entry name" value="PERIPLASMIC OLIGOPEPTIDE-BINDING PROTEIN-RELATED"/>
    <property type="match status" value="1"/>
</dbReference>
<dbReference type="AlphaFoldDB" id="A0A6L3T1A2"/>
<proteinExistence type="inferred from homology"/>
<dbReference type="Proteomes" id="UP000474159">
    <property type="component" value="Unassembled WGS sequence"/>
</dbReference>
<evidence type="ECO:0000256" key="2">
    <source>
        <dbReference type="ARBA" id="ARBA00005695"/>
    </source>
</evidence>
<dbReference type="Gene3D" id="3.90.76.10">
    <property type="entry name" value="Dipeptide-binding Protein, Domain 1"/>
    <property type="match status" value="1"/>
</dbReference>
<dbReference type="CDD" id="cd08504">
    <property type="entry name" value="PBP2_OppA"/>
    <property type="match status" value="1"/>
</dbReference>
<sequence>MTRPARWRASRRRALPPRPAPEPVQPRRRDCLAGAAALAAGLSLPARAAGEPGLYRRGNDADPETLDPHKSSTVAEAHILRDLYEGLLTYDNRGAIIPGAAESWSVSEDGLTYTFRLRADGAWSNGDPVTAQDFVFSLRRILAPATAAKYAEVLYPLRGAAAVNRGERPPEELGVAAPDPRTLVITLEGPTPYLLELLTHQTSIPVHPPSVEAHGDGFTRPGRLISNGPYILAGLVPNDRITLERNPRFHDAARVAIPRVAFIPTPDLASAVRRFAAGEVDSLADLPGDQMAALKARFGDQVVLGPALGVAALAVNTRKAPFSDARVRRALSLAIDREFLADAVWGSTMAPAYALCPPGLDHYGTPPETTGREALPIDNEAEALRLLAEAGFGPKGRPLSVEYRFNTTDNNRNTAVAIAEMWRGLGIETRFVYTDAKTHFAYLRDGGDFDVARISWIADYADPQNFLFLLVTGNDGMNAGHYANPAYDALLREAAAERDLARRADLLARAEAILMHDLPWIPLLHYRSKALIAPRLHGYCPNLRNAAPTRFLRLDA</sequence>
<dbReference type="GO" id="GO:1904680">
    <property type="term" value="F:peptide transmembrane transporter activity"/>
    <property type="evidence" value="ECO:0007669"/>
    <property type="project" value="TreeGrafter"/>
</dbReference>
<dbReference type="GO" id="GO:0030288">
    <property type="term" value="C:outer membrane-bounded periplasmic space"/>
    <property type="evidence" value="ECO:0007669"/>
    <property type="project" value="TreeGrafter"/>
</dbReference>
<comment type="caution">
    <text evidence="7">The sequence shown here is derived from an EMBL/GenBank/DDBJ whole genome shotgun (WGS) entry which is preliminary data.</text>
</comment>
<name>A0A6L3T1A2_9HYPH</name>
<dbReference type="InterPro" id="IPR039424">
    <property type="entry name" value="SBP_5"/>
</dbReference>
<dbReference type="InterPro" id="IPR006311">
    <property type="entry name" value="TAT_signal"/>
</dbReference>
<feature type="compositionally biased region" description="Basic residues" evidence="5">
    <location>
        <begin position="1"/>
        <end position="15"/>
    </location>
</feature>
<dbReference type="Gene3D" id="3.40.190.10">
    <property type="entry name" value="Periplasmic binding protein-like II"/>
    <property type="match status" value="1"/>
</dbReference>
<organism evidence="7 8">
    <name type="scientific">Methylobacterium soli</name>
    <dbReference type="NCBI Taxonomy" id="553447"/>
    <lineage>
        <taxon>Bacteria</taxon>
        <taxon>Pseudomonadati</taxon>
        <taxon>Pseudomonadota</taxon>
        <taxon>Alphaproteobacteria</taxon>
        <taxon>Hyphomicrobiales</taxon>
        <taxon>Methylobacteriaceae</taxon>
        <taxon>Methylobacterium</taxon>
    </lineage>
</organism>
<dbReference type="EMBL" id="VZZK01000005">
    <property type="protein sequence ID" value="KAB1080315.1"/>
    <property type="molecule type" value="Genomic_DNA"/>
</dbReference>
<dbReference type="OrthoDB" id="9803988at2"/>
<comment type="subcellular location">
    <subcellularLocation>
        <location evidence="1">Periplasm</location>
    </subcellularLocation>
</comment>
<dbReference type="InterPro" id="IPR030678">
    <property type="entry name" value="Peptide/Ni-bd"/>
</dbReference>